<name>A0ACD4DBK6_9NOCA</name>
<keyword evidence="2" id="KW-1185">Reference proteome</keyword>
<protein>
    <submittedName>
        <fullName evidence="1">Carotenoid biosynthesis protein</fullName>
    </submittedName>
</protein>
<evidence type="ECO:0000313" key="2">
    <source>
        <dbReference type="Proteomes" id="UP001156484"/>
    </source>
</evidence>
<evidence type="ECO:0000313" key="1">
    <source>
        <dbReference type="EMBL" id="UYP17474.1"/>
    </source>
</evidence>
<organism evidence="1 2">
    <name type="scientific">Rhodococcus sacchari</name>
    <dbReference type="NCBI Taxonomy" id="2962047"/>
    <lineage>
        <taxon>Bacteria</taxon>
        <taxon>Bacillati</taxon>
        <taxon>Actinomycetota</taxon>
        <taxon>Actinomycetes</taxon>
        <taxon>Mycobacteriales</taxon>
        <taxon>Nocardiaceae</taxon>
        <taxon>Rhodococcus</taxon>
    </lineage>
</organism>
<reference evidence="1" key="1">
    <citation type="submission" date="2022-10" db="EMBL/GenBank/DDBJ databases">
        <title>Rhodococcus ferula Z13 complete genome.</title>
        <authorList>
            <person name="Long X."/>
            <person name="Zang M."/>
        </authorList>
    </citation>
    <scope>NUCLEOTIDE SEQUENCE</scope>
    <source>
        <strain evidence="1">Z13</strain>
    </source>
</reference>
<dbReference type="Proteomes" id="UP001156484">
    <property type="component" value="Chromosome"/>
</dbReference>
<dbReference type="EMBL" id="CP107551">
    <property type="protein sequence ID" value="UYP17474.1"/>
    <property type="molecule type" value="Genomic_DNA"/>
</dbReference>
<proteinExistence type="predicted"/>
<accession>A0ACD4DBK6</accession>
<gene>
    <name evidence="1" type="ORF">OED52_12250</name>
</gene>
<sequence>MTTRAPAPPRWATFVPIVLTGAAILAQITYPLTSGGTRDAVTVAVVTFLTAACLTHAAVHRGPGFTLVLFAVSAGGGYLSEVVGTTTGFPYGCYVYATDRLGPSVLDVPLVVPLAWTAGLYPVWCVASRLFRNGPARIAAVTVGMLGWDLYLDPQMVADGQWTWCNAGGLPGIEHIPLTNYAGWLLVAALMGTVLVLVDARSGHERPVRDAVPVALFLWTWLGSALAHSVFLDAPELRYSAVYGFVVMGVLGVPLLVSLARSWRRSGPRLAAPGTVDRRP</sequence>